<dbReference type="GO" id="GO:0005975">
    <property type="term" value="P:carbohydrate metabolic process"/>
    <property type="evidence" value="ECO:0007669"/>
    <property type="project" value="InterPro"/>
</dbReference>
<dbReference type="Proteomes" id="UP001346149">
    <property type="component" value="Unassembled WGS sequence"/>
</dbReference>
<comment type="similarity">
    <text evidence="1">Belongs to the glycosyl hydrolase 18 family. Chitinase class V subfamily.</text>
</comment>
<accession>A0AAN7KZM7</accession>
<dbReference type="GO" id="GO:0004568">
    <property type="term" value="F:chitinase activity"/>
    <property type="evidence" value="ECO:0007669"/>
    <property type="project" value="TreeGrafter"/>
</dbReference>
<dbReference type="PROSITE" id="PS01095">
    <property type="entry name" value="GH18_1"/>
    <property type="match status" value="1"/>
</dbReference>
<protein>
    <recommendedName>
        <fullName evidence="8">GH18 domain-containing protein</fullName>
    </recommendedName>
</protein>
<dbReference type="SUPFAM" id="SSF51445">
    <property type="entry name" value="(Trans)glycosidases"/>
    <property type="match status" value="1"/>
</dbReference>
<dbReference type="PANTHER" id="PTHR11177">
    <property type="entry name" value="CHITINASE"/>
    <property type="match status" value="1"/>
</dbReference>
<organism evidence="9 10">
    <name type="scientific">Trapa natans</name>
    <name type="common">Water chestnut</name>
    <dbReference type="NCBI Taxonomy" id="22666"/>
    <lineage>
        <taxon>Eukaryota</taxon>
        <taxon>Viridiplantae</taxon>
        <taxon>Streptophyta</taxon>
        <taxon>Embryophyta</taxon>
        <taxon>Tracheophyta</taxon>
        <taxon>Spermatophyta</taxon>
        <taxon>Magnoliopsida</taxon>
        <taxon>eudicotyledons</taxon>
        <taxon>Gunneridae</taxon>
        <taxon>Pentapetalae</taxon>
        <taxon>rosids</taxon>
        <taxon>malvids</taxon>
        <taxon>Myrtales</taxon>
        <taxon>Lythraceae</taxon>
        <taxon>Trapa</taxon>
    </lineage>
</organism>
<dbReference type="Gene3D" id="3.10.50.10">
    <property type="match status" value="1"/>
</dbReference>
<dbReference type="GO" id="GO:0005576">
    <property type="term" value="C:extracellular region"/>
    <property type="evidence" value="ECO:0007669"/>
    <property type="project" value="TreeGrafter"/>
</dbReference>
<keyword evidence="10" id="KW-1185">Reference proteome</keyword>
<dbReference type="GO" id="GO:0006032">
    <property type="term" value="P:chitin catabolic process"/>
    <property type="evidence" value="ECO:0007669"/>
    <property type="project" value="TreeGrafter"/>
</dbReference>
<dbReference type="PANTHER" id="PTHR11177:SF396">
    <property type="entry name" value="NOD FACTOR HYDROLASE PROTEIN 1"/>
    <property type="match status" value="1"/>
</dbReference>
<dbReference type="AlphaFoldDB" id="A0AAN7KZM7"/>
<sequence>MTSSSSLCRILAIVIFTSAGISAAASPLPVKGAYYPSWFADTFPASAIDTSLFTHILYAFLSPSNETYRFEISASTAALLSNFTSSLRRKTPRVKTLISIGGGSAGPTLYAQMASSVATRKAFIDSSISVARRFGFDGLDLDWEFPENPAQMDDFSQLLAEWRTAVNREARSTRRPPLLLTAAVYFASDFFLSDVYRAYPAASIARNLDFINAMCYDYHGSWDTSATGAHAAFFDPSCNVSSSYGLNSWVRAGVPRRKVIMGLPLYGKSWKLKDPNVNGVGAPAVGVGPGDVGILFYYQVVKFNRDNSAKVVFDRTTVSTYSYVGTTWIGYDDVKSTTTKIRLAKNMGLGGYFFWALSYDVNWQISIQASRSWSIGH</sequence>
<dbReference type="FunFam" id="3.10.50.10:FF:000003">
    <property type="entry name" value="Class V chitinase CHIT5b"/>
    <property type="match status" value="1"/>
</dbReference>
<dbReference type="InterPro" id="IPR050314">
    <property type="entry name" value="Glycosyl_Hydrlase_18"/>
</dbReference>
<evidence type="ECO:0000256" key="6">
    <source>
        <dbReference type="RuleBase" id="RU000489"/>
    </source>
</evidence>
<dbReference type="Pfam" id="PF00704">
    <property type="entry name" value="Glyco_hydro_18"/>
    <property type="match status" value="1"/>
</dbReference>
<evidence type="ECO:0000313" key="10">
    <source>
        <dbReference type="Proteomes" id="UP001346149"/>
    </source>
</evidence>
<keyword evidence="3 6" id="KW-0378">Hydrolase</keyword>
<evidence type="ECO:0000259" key="8">
    <source>
        <dbReference type="PROSITE" id="PS51910"/>
    </source>
</evidence>
<keyword evidence="5 6" id="KW-0326">Glycosidase</keyword>
<dbReference type="EMBL" id="JAXQNO010000020">
    <property type="protein sequence ID" value="KAK4772161.1"/>
    <property type="molecule type" value="Genomic_DNA"/>
</dbReference>
<dbReference type="PROSITE" id="PS51910">
    <property type="entry name" value="GH18_2"/>
    <property type="match status" value="1"/>
</dbReference>
<proteinExistence type="inferred from homology"/>
<dbReference type="CDD" id="cd02879">
    <property type="entry name" value="GH18_plant_chitinase_class_V"/>
    <property type="match status" value="1"/>
</dbReference>
<gene>
    <name evidence="9" type="ORF">SAY86_013936</name>
</gene>
<keyword evidence="2 7" id="KW-0732">Signal</keyword>
<dbReference type="InterPro" id="IPR001579">
    <property type="entry name" value="Glyco_hydro_18_chit_AS"/>
</dbReference>
<evidence type="ECO:0000256" key="3">
    <source>
        <dbReference type="ARBA" id="ARBA00022801"/>
    </source>
</evidence>
<feature type="signal peptide" evidence="7">
    <location>
        <begin position="1"/>
        <end position="23"/>
    </location>
</feature>
<reference evidence="9 10" key="1">
    <citation type="journal article" date="2023" name="Hortic Res">
        <title>Pangenome of water caltrop reveals structural variations and asymmetric subgenome divergence after allopolyploidization.</title>
        <authorList>
            <person name="Zhang X."/>
            <person name="Chen Y."/>
            <person name="Wang L."/>
            <person name="Yuan Y."/>
            <person name="Fang M."/>
            <person name="Shi L."/>
            <person name="Lu R."/>
            <person name="Comes H.P."/>
            <person name="Ma Y."/>
            <person name="Chen Y."/>
            <person name="Huang G."/>
            <person name="Zhou Y."/>
            <person name="Zheng Z."/>
            <person name="Qiu Y."/>
        </authorList>
    </citation>
    <scope>NUCLEOTIDE SEQUENCE [LARGE SCALE GENOMIC DNA]</scope>
    <source>
        <strain evidence="9">F231</strain>
    </source>
</reference>
<feature type="chain" id="PRO_5042864717" description="GH18 domain-containing protein" evidence="7">
    <location>
        <begin position="24"/>
        <end position="377"/>
    </location>
</feature>
<evidence type="ECO:0000256" key="4">
    <source>
        <dbReference type="ARBA" id="ARBA00023180"/>
    </source>
</evidence>
<dbReference type="GO" id="GO:0008061">
    <property type="term" value="F:chitin binding"/>
    <property type="evidence" value="ECO:0007669"/>
    <property type="project" value="InterPro"/>
</dbReference>
<dbReference type="InterPro" id="IPR001223">
    <property type="entry name" value="Glyco_hydro18_cat"/>
</dbReference>
<dbReference type="SUPFAM" id="SSF54556">
    <property type="entry name" value="Chitinase insertion domain"/>
    <property type="match status" value="1"/>
</dbReference>
<dbReference type="InterPro" id="IPR017853">
    <property type="entry name" value="GH"/>
</dbReference>
<keyword evidence="4" id="KW-0325">Glycoprotein</keyword>
<dbReference type="SMART" id="SM00636">
    <property type="entry name" value="Glyco_18"/>
    <property type="match status" value="1"/>
</dbReference>
<evidence type="ECO:0000256" key="5">
    <source>
        <dbReference type="ARBA" id="ARBA00023295"/>
    </source>
</evidence>
<comment type="caution">
    <text evidence="9">The sequence shown here is derived from an EMBL/GenBank/DDBJ whole genome shotgun (WGS) entry which is preliminary data.</text>
</comment>
<evidence type="ECO:0000256" key="1">
    <source>
        <dbReference type="ARBA" id="ARBA00008682"/>
    </source>
</evidence>
<evidence type="ECO:0000256" key="2">
    <source>
        <dbReference type="ARBA" id="ARBA00022729"/>
    </source>
</evidence>
<evidence type="ECO:0000313" key="9">
    <source>
        <dbReference type="EMBL" id="KAK4772161.1"/>
    </source>
</evidence>
<feature type="domain" description="GH18" evidence="8">
    <location>
        <begin position="29"/>
        <end position="376"/>
    </location>
</feature>
<dbReference type="Gene3D" id="3.20.20.80">
    <property type="entry name" value="Glycosidases"/>
    <property type="match status" value="1"/>
</dbReference>
<dbReference type="InterPro" id="IPR011583">
    <property type="entry name" value="Chitinase_II/V-like_cat"/>
</dbReference>
<evidence type="ECO:0000256" key="7">
    <source>
        <dbReference type="SAM" id="SignalP"/>
    </source>
</evidence>
<dbReference type="InterPro" id="IPR029070">
    <property type="entry name" value="Chitinase_insertion_sf"/>
</dbReference>
<name>A0AAN7KZM7_TRANT</name>